<evidence type="ECO:0000313" key="2">
    <source>
        <dbReference type="EMBL" id="PTB35891.1"/>
    </source>
</evidence>
<accession>A0A2T3YTJ0</accession>
<reference evidence="2 3" key="1">
    <citation type="submission" date="2016-07" db="EMBL/GenBank/DDBJ databases">
        <title>Multiple horizontal gene transfer events from other fungi enriched the ability of initially mycotrophic Trichoderma (Ascomycota) to feed on dead plant biomass.</title>
        <authorList>
            <consortium name="DOE Joint Genome Institute"/>
            <person name="Aerts A."/>
            <person name="Atanasova L."/>
            <person name="Chenthamara K."/>
            <person name="Zhang J."/>
            <person name="Grujic M."/>
            <person name="Henrissat B."/>
            <person name="Kuo A."/>
            <person name="Salamov A."/>
            <person name="Lipzen A."/>
            <person name="Labutti K."/>
            <person name="Barry K."/>
            <person name="Miao Y."/>
            <person name="Rahimi M.J."/>
            <person name="Shen Q."/>
            <person name="Grigoriev I.V."/>
            <person name="Kubicek C.P."/>
            <person name="Druzhinina I.S."/>
        </authorList>
    </citation>
    <scope>NUCLEOTIDE SEQUENCE [LARGE SCALE GENOMIC DNA]</scope>
    <source>
        <strain evidence="2 3">CBS 433.97</strain>
    </source>
</reference>
<keyword evidence="3" id="KW-1185">Reference proteome</keyword>
<dbReference type="AlphaFoldDB" id="A0A2T3YTJ0"/>
<feature type="signal peptide" evidence="1">
    <location>
        <begin position="1"/>
        <end position="19"/>
    </location>
</feature>
<protein>
    <submittedName>
        <fullName evidence="2">Uncharacterized protein</fullName>
    </submittedName>
</protein>
<keyword evidence="1" id="KW-0732">Signal</keyword>
<dbReference type="Proteomes" id="UP000240493">
    <property type="component" value="Unassembled WGS sequence"/>
</dbReference>
<dbReference type="EMBL" id="KZ679272">
    <property type="protein sequence ID" value="PTB35891.1"/>
    <property type="molecule type" value="Genomic_DNA"/>
</dbReference>
<feature type="chain" id="PRO_5015456213" evidence="1">
    <location>
        <begin position="20"/>
        <end position="132"/>
    </location>
</feature>
<sequence>MHSIHALLLGLLIPLLCLGTALPPFSDTFDLSSAGHLAGRHHHCLDWALLPAVKPDRLFFLLLDQVAAFVRSVEMWSRSMGFPAFAGALLASVLRAQVLSQLCWASWIIVDLPNWTRPVLLARLRPFGWLQL</sequence>
<evidence type="ECO:0000256" key="1">
    <source>
        <dbReference type="SAM" id="SignalP"/>
    </source>
</evidence>
<gene>
    <name evidence="2" type="ORF">M441DRAFT_73664</name>
</gene>
<proteinExistence type="predicted"/>
<evidence type="ECO:0000313" key="3">
    <source>
        <dbReference type="Proteomes" id="UP000240493"/>
    </source>
</evidence>
<name>A0A2T3YTJ0_TRIA4</name>
<organism evidence="2 3">
    <name type="scientific">Trichoderma asperellum (strain ATCC 204424 / CBS 433.97 / NBRC 101777)</name>
    <dbReference type="NCBI Taxonomy" id="1042311"/>
    <lineage>
        <taxon>Eukaryota</taxon>
        <taxon>Fungi</taxon>
        <taxon>Dikarya</taxon>
        <taxon>Ascomycota</taxon>
        <taxon>Pezizomycotina</taxon>
        <taxon>Sordariomycetes</taxon>
        <taxon>Hypocreomycetidae</taxon>
        <taxon>Hypocreales</taxon>
        <taxon>Hypocreaceae</taxon>
        <taxon>Trichoderma</taxon>
    </lineage>
</organism>